<evidence type="ECO:0000313" key="23">
    <source>
        <dbReference type="EMBL" id="PWA46532.1"/>
    </source>
</evidence>
<dbReference type="InterPro" id="IPR011009">
    <property type="entry name" value="Kinase-like_dom_sf"/>
</dbReference>
<dbReference type="Pfam" id="PF07714">
    <property type="entry name" value="PK_Tyr_Ser-Thr"/>
    <property type="match status" value="1"/>
</dbReference>
<keyword evidence="4" id="KW-0597">Phosphoprotein</keyword>
<dbReference type="InterPro" id="IPR001245">
    <property type="entry name" value="Ser-Thr/Tyr_kinase_cat_dom"/>
</dbReference>
<evidence type="ECO:0000256" key="19">
    <source>
        <dbReference type="SAM" id="MobiDB-lite"/>
    </source>
</evidence>
<evidence type="ECO:0000256" key="4">
    <source>
        <dbReference type="ARBA" id="ARBA00022553"/>
    </source>
</evidence>
<dbReference type="GO" id="GO:0005524">
    <property type="term" value="F:ATP binding"/>
    <property type="evidence" value="ECO:0007669"/>
    <property type="project" value="UniProtKB-KW"/>
</dbReference>
<dbReference type="SUPFAM" id="SSF52058">
    <property type="entry name" value="L domain-like"/>
    <property type="match status" value="1"/>
</dbReference>
<evidence type="ECO:0000256" key="6">
    <source>
        <dbReference type="ARBA" id="ARBA00022679"/>
    </source>
</evidence>
<dbReference type="PROSITE" id="PS50011">
    <property type="entry name" value="PROTEIN_KINASE_DOM"/>
    <property type="match status" value="1"/>
</dbReference>
<dbReference type="FunFam" id="2.60.120.430:FF:000004">
    <property type="entry name" value="Putative leucine-rich repeat receptor-like serine/threonine-protein kinase"/>
    <property type="match status" value="1"/>
</dbReference>
<gene>
    <name evidence="23" type="ORF">CTI12_AA507850</name>
</gene>
<comment type="catalytic activity">
    <reaction evidence="17">
        <text>L-threonyl-[protein] + ATP = O-phospho-L-threonyl-[protein] + ADP + H(+)</text>
        <dbReference type="Rhea" id="RHEA:46608"/>
        <dbReference type="Rhea" id="RHEA-COMP:11060"/>
        <dbReference type="Rhea" id="RHEA-COMP:11605"/>
        <dbReference type="ChEBI" id="CHEBI:15378"/>
        <dbReference type="ChEBI" id="CHEBI:30013"/>
        <dbReference type="ChEBI" id="CHEBI:30616"/>
        <dbReference type="ChEBI" id="CHEBI:61977"/>
        <dbReference type="ChEBI" id="CHEBI:456216"/>
        <dbReference type="EC" id="2.7.11.1"/>
    </reaction>
</comment>
<dbReference type="PANTHER" id="PTHR48006:SF60">
    <property type="entry name" value="PROTEIN KINASE DOMAIN-CONTAINING PROTEIN"/>
    <property type="match status" value="1"/>
</dbReference>
<dbReference type="InterPro" id="IPR032675">
    <property type="entry name" value="LRR_dom_sf"/>
</dbReference>
<evidence type="ECO:0000256" key="20">
    <source>
        <dbReference type="SAM" id="Phobius"/>
    </source>
</evidence>
<evidence type="ECO:0000259" key="22">
    <source>
        <dbReference type="PROSITE" id="PS50011"/>
    </source>
</evidence>
<evidence type="ECO:0000256" key="17">
    <source>
        <dbReference type="ARBA" id="ARBA00047899"/>
    </source>
</evidence>
<proteinExistence type="predicted"/>
<evidence type="ECO:0000256" key="7">
    <source>
        <dbReference type="ARBA" id="ARBA00022692"/>
    </source>
</evidence>
<dbReference type="Pfam" id="PF11721">
    <property type="entry name" value="Malectin"/>
    <property type="match status" value="1"/>
</dbReference>
<keyword evidence="7 20" id="KW-0812">Transmembrane</keyword>
<evidence type="ECO:0000256" key="2">
    <source>
        <dbReference type="ARBA" id="ARBA00012513"/>
    </source>
</evidence>
<keyword evidence="13 20" id="KW-1133">Transmembrane helix</keyword>
<evidence type="ECO:0000256" key="14">
    <source>
        <dbReference type="ARBA" id="ARBA00023136"/>
    </source>
</evidence>
<reference evidence="23 24" key="1">
    <citation type="journal article" date="2018" name="Mol. Plant">
        <title>The genome of Artemisia annua provides insight into the evolution of Asteraceae family and artemisinin biosynthesis.</title>
        <authorList>
            <person name="Shen Q."/>
            <person name="Zhang L."/>
            <person name="Liao Z."/>
            <person name="Wang S."/>
            <person name="Yan T."/>
            <person name="Shi P."/>
            <person name="Liu M."/>
            <person name="Fu X."/>
            <person name="Pan Q."/>
            <person name="Wang Y."/>
            <person name="Lv Z."/>
            <person name="Lu X."/>
            <person name="Zhang F."/>
            <person name="Jiang W."/>
            <person name="Ma Y."/>
            <person name="Chen M."/>
            <person name="Hao X."/>
            <person name="Li L."/>
            <person name="Tang Y."/>
            <person name="Lv G."/>
            <person name="Zhou Y."/>
            <person name="Sun X."/>
            <person name="Brodelius P.E."/>
            <person name="Rose J.K.C."/>
            <person name="Tang K."/>
        </authorList>
    </citation>
    <scope>NUCLEOTIDE SEQUENCE [LARGE SCALE GENOMIC DNA]</scope>
    <source>
        <strain evidence="24">cv. Huhao1</strain>
        <tissue evidence="23">Leaf</tissue>
    </source>
</reference>
<evidence type="ECO:0000256" key="12">
    <source>
        <dbReference type="ARBA" id="ARBA00022840"/>
    </source>
</evidence>
<feature type="domain" description="Protein kinase" evidence="22">
    <location>
        <begin position="654"/>
        <end position="935"/>
    </location>
</feature>
<keyword evidence="12" id="KW-0067">ATP-binding</keyword>
<dbReference type="PROSITE" id="PS00108">
    <property type="entry name" value="PROTEIN_KINASE_ST"/>
    <property type="match status" value="1"/>
</dbReference>
<dbReference type="Gene3D" id="3.80.10.10">
    <property type="entry name" value="Ribonuclease Inhibitor"/>
    <property type="match status" value="2"/>
</dbReference>
<dbReference type="FunFam" id="3.80.10.10:FF:000041">
    <property type="entry name" value="LRR receptor-like serine/threonine-protein kinase ERECTA"/>
    <property type="match status" value="3"/>
</dbReference>
<comment type="caution">
    <text evidence="23">The sequence shown here is derived from an EMBL/GenBank/DDBJ whole genome shotgun (WGS) entry which is preliminary data.</text>
</comment>
<dbReference type="FunFam" id="3.30.200.20:FF:000217">
    <property type="entry name" value="probable LRR receptor-like serine/threonine-protein kinase At1g53430"/>
    <property type="match status" value="1"/>
</dbReference>
<evidence type="ECO:0000256" key="13">
    <source>
        <dbReference type="ARBA" id="ARBA00022989"/>
    </source>
</evidence>
<dbReference type="InterPro" id="IPR021720">
    <property type="entry name" value="Malectin_dom"/>
</dbReference>
<protein>
    <recommendedName>
        <fullName evidence="2">non-specific serine/threonine protein kinase</fullName>
        <ecNumber evidence="2">2.7.11.1</ecNumber>
    </recommendedName>
</protein>
<dbReference type="Pfam" id="PF00560">
    <property type="entry name" value="LRR_1"/>
    <property type="match status" value="3"/>
</dbReference>
<evidence type="ECO:0000256" key="18">
    <source>
        <dbReference type="ARBA" id="ARBA00048679"/>
    </source>
</evidence>
<name>A0A2U1LC02_ARTAN</name>
<evidence type="ECO:0000256" key="16">
    <source>
        <dbReference type="ARBA" id="ARBA00023180"/>
    </source>
</evidence>
<dbReference type="SUPFAM" id="SSF56112">
    <property type="entry name" value="Protein kinase-like (PK-like)"/>
    <property type="match status" value="1"/>
</dbReference>
<accession>A0A2U1LC02</accession>
<evidence type="ECO:0000256" key="1">
    <source>
        <dbReference type="ARBA" id="ARBA00004479"/>
    </source>
</evidence>
<dbReference type="CDD" id="cd14066">
    <property type="entry name" value="STKc_IRAK"/>
    <property type="match status" value="1"/>
</dbReference>
<feature type="compositionally biased region" description="Polar residues" evidence="19">
    <location>
        <begin position="965"/>
        <end position="976"/>
    </location>
</feature>
<comment type="subcellular location">
    <subcellularLocation>
        <location evidence="1">Membrane</location>
        <topology evidence="1">Single-pass type I membrane protein</topology>
    </subcellularLocation>
</comment>
<evidence type="ECO:0000256" key="15">
    <source>
        <dbReference type="ARBA" id="ARBA00023170"/>
    </source>
</evidence>
<feature type="signal peptide" evidence="21">
    <location>
        <begin position="1"/>
        <end position="20"/>
    </location>
</feature>
<evidence type="ECO:0000256" key="3">
    <source>
        <dbReference type="ARBA" id="ARBA00022527"/>
    </source>
</evidence>
<dbReference type="GO" id="GO:0016020">
    <property type="term" value="C:membrane"/>
    <property type="evidence" value="ECO:0007669"/>
    <property type="project" value="UniProtKB-SubCell"/>
</dbReference>
<dbReference type="Gene3D" id="3.30.200.20">
    <property type="entry name" value="Phosphorylase Kinase, domain 1"/>
    <property type="match status" value="1"/>
</dbReference>
<keyword evidence="14 20" id="KW-0472">Membrane</keyword>
<keyword evidence="24" id="KW-1185">Reference proteome</keyword>
<keyword evidence="3" id="KW-0723">Serine/threonine-protein kinase</keyword>
<keyword evidence="15" id="KW-0675">Receptor</keyword>
<dbReference type="InterPro" id="IPR001611">
    <property type="entry name" value="Leu-rich_rpt"/>
</dbReference>
<keyword evidence="6" id="KW-0808">Transferase</keyword>
<keyword evidence="9" id="KW-0677">Repeat</keyword>
<evidence type="ECO:0000256" key="8">
    <source>
        <dbReference type="ARBA" id="ARBA00022729"/>
    </source>
</evidence>
<keyword evidence="8 21" id="KW-0732">Signal</keyword>
<comment type="catalytic activity">
    <reaction evidence="18">
        <text>L-seryl-[protein] + ATP = O-phospho-L-seryl-[protein] + ADP + H(+)</text>
        <dbReference type="Rhea" id="RHEA:17989"/>
        <dbReference type="Rhea" id="RHEA-COMP:9863"/>
        <dbReference type="Rhea" id="RHEA-COMP:11604"/>
        <dbReference type="ChEBI" id="CHEBI:15378"/>
        <dbReference type="ChEBI" id="CHEBI:29999"/>
        <dbReference type="ChEBI" id="CHEBI:30616"/>
        <dbReference type="ChEBI" id="CHEBI:83421"/>
        <dbReference type="ChEBI" id="CHEBI:456216"/>
        <dbReference type="EC" id="2.7.11.1"/>
    </reaction>
</comment>
<evidence type="ECO:0000313" key="24">
    <source>
        <dbReference type="Proteomes" id="UP000245207"/>
    </source>
</evidence>
<dbReference type="InterPro" id="IPR000719">
    <property type="entry name" value="Prot_kinase_dom"/>
</dbReference>
<dbReference type="EMBL" id="PKPP01010238">
    <property type="protein sequence ID" value="PWA46532.1"/>
    <property type="molecule type" value="Genomic_DNA"/>
</dbReference>
<keyword evidence="11 23" id="KW-0418">Kinase</keyword>
<evidence type="ECO:0000256" key="10">
    <source>
        <dbReference type="ARBA" id="ARBA00022741"/>
    </source>
</evidence>
<keyword evidence="5" id="KW-0433">Leucine-rich repeat</keyword>
<dbReference type="InterPro" id="IPR051824">
    <property type="entry name" value="LRR_Rcpt-Like_S/T_Kinase"/>
</dbReference>
<dbReference type="Proteomes" id="UP000245207">
    <property type="component" value="Unassembled WGS sequence"/>
</dbReference>
<dbReference type="Gene3D" id="1.10.510.10">
    <property type="entry name" value="Transferase(Phosphotransferase) domain 1"/>
    <property type="match status" value="1"/>
</dbReference>
<feature type="region of interest" description="Disordered" evidence="19">
    <location>
        <begin position="965"/>
        <end position="985"/>
    </location>
</feature>
<evidence type="ECO:0000256" key="11">
    <source>
        <dbReference type="ARBA" id="ARBA00022777"/>
    </source>
</evidence>
<dbReference type="PANTHER" id="PTHR48006">
    <property type="entry name" value="LEUCINE-RICH REPEAT-CONTAINING PROTEIN DDB_G0281931-RELATED"/>
    <property type="match status" value="1"/>
</dbReference>
<feature type="chain" id="PRO_5015761943" description="non-specific serine/threonine protein kinase" evidence="21">
    <location>
        <begin position="21"/>
        <end position="985"/>
    </location>
</feature>
<dbReference type="EC" id="2.7.11.1" evidence="2"/>
<evidence type="ECO:0000256" key="5">
    <source>
        <dbReference type="ARBA" id="ARBA00022614"/>
    </source>
</evidence>
<dbReference type="InterPro" id="IPR008271">
    <property type="entry name" value="Ser/Thr_kinase_AS"/>
</dbReference>
<feature type="transmembrane region" description="Helical" evidence="20">
    <location>
        <begin position="594"/>
        <end position="618"/>
    </location>
</feature>
<dbReference type="FunFam" id="1.10.510.10:FF:000044">
    <property type="entry name" value="Putative LRR receptor-like serine/threonine-protein kinase"/>
    <property type="match status" value="1"/>
</dbReference>
<dbReference type="STRING" id="35608.A0A2U1LC02"/>
<dbReference type="Gene3D" id="2.60.120.430">
    <property type="entry name" value="Galactose-binding lectin"/>
    <property type="match status" value="1"/>
</dbReference>
<keyword evidence="10" id="KW-0547">Nucleotide-binding</keyword>
<sequence length="985" mass="108567">MKLFLVLVILLLLYGFRSDAQLLPPEEVEALQSIASRLRYDGWRVASNSCSGGGGLNNIITTNRQGLVAFGSNVTCSCNTTECHITRIQLKGLNMTGVIPEEFANLTFLQEIDLSRNYLSGSIPARFAELPLITLSAIGNRISGSIPSEIGNIRTLEELVLEDNFLDGQLPASLGRLPRLRRMLLSANNFTGTIPESFGNLLNLTDFRIDGSTLSGQIPGFIGNWTRLTRLDMQGTSMAGPIPSTVSLMTALQELRITDLTGPSTSFPDLRNLTRMARLHLRNCLLTGSIPDYIGQMTSMKNLDLSFNFLDGPVPDSIGTLPEYETVFLNNNSLSGSIPAWVFSANNRKIDLSYNNFTDTQQRNCVPDSLNLVASLASSQANSQNSWCLRDELTCSRNPNRFNLFINSGGSALEFEGNEYEQDLTDEGTYFFPSAERWAYSSNGVYLNNDDARFVAFTENVTGGDIYRTARLAPNSLRYYGLCLRQGSYRVRLHFAEIMYTDDSTFSSLGRRIFDVSIQGQLVLKDFNIREEANGTHIGIFRDFDILVNGSTLDIHLYWAGKGTTAIPDRGVYGPLISAITVTPNFSIPSGSGLSAGAIAGIVIGSCAFVILILAVLWKLGYLGGDKEDKELQALQLQTGYYSLRQIKAATNNFDSANKIGEGGFGPVYKGVLSDGSEIAVKQLSAKSKQGNREFVTEIGMISALQHPNLVKLYGCCIEGNQMLLIYEYLINNSLARALFGKENQRLNLDWATRQKICIQVARGLAYLHEESVLKIVHRDIKATNVLLDKDLNAKISDFGLARLDEEENTHISTRIAGTIGYMAPEYAMRGYLTDKADVYSFGIVALEIVSGKSNTNYRPKEEFVYLLDWAYVLQEQENLLELVDPGLGSHYSKEEAMRMLNIALICTNPSPTLRPAMSAVVSMLDGKIPVQPAVVKRGAMDADMRFKAFEMLSQDSQTLTSIMSGDSQLPRTMSSDGPWVDSSV</sequence>
<dbReference type="GO" id="GO:0004674">
    <property type="term" value="F:protein serine/threonine kinase activity"/>
    <property type="evidence" value="ECO:0007669"/>
    <property type="project" value="UniProtKB-KW"/>
</dbReference>
<evidence type="ECO:0000256" key="21">
    <source>
        <dbReference type="SAM" id="SignalP"/>
    </source>
</evidence>
<keyword evidence="16" id="KW-0325">Glycoprotein</keyword>
<dbReference type="AlphaFoldDB" id="A0A2U1LC02"/>
<dbReference type="OrthoDB" id="4062651at2759"/>
<organism evidence="23 24">
    <name type="scientific">Artemisia annua</name>
    <name type="common">Sweet wormwood</name>
    <dbReference type="NCBI Taxonomy" id="35608"/>
    <lineage>
        <taxon>Eukaryota</taxon>
        <taxon>Viridiplantae</taxon>
        <taxon>Streptophyta</taxon>
        <taxon>Embryophyta</taxon>
        <taxon>Tracheophyta</taxon>
        <taxon>Spermatophyta</taxon>
        <taxon>Magnoliopsida</taxon>
        <taxon>eudicotyledons</taxon>
        <taxon>Gunneridae</taxon>
        <taxon>Pentapetalae</taxon>
        <taxon>asterids</taxon>
        <taxon>campanulids</taxon>
        <taxon>Asterales</taxon>
        <taxon>Asteraceae</taxon>
        <taxon>Asteroideae</taxon>
        <taxon>Anthemideae</taxon>
        <taxon>Artemisiinae</taxon>
        <taxon>Artemisia</taxon>
    </lineage>
</organism>
<dbReference type="SMART" id="SM00220">
    <property type="entry name" value="S_TKc"/>
    <property type="match status" value="1"/>
</dbReference>
<evidence type="ECO:0000256" key="9">
    <source>
        <dbReference type="ARBA" id="ARBA00022737"/>
    </source>
</evidence>